<dbReference type="SUPFAM" id="SSF51316">
    <property type="entry name" value="Mss4-like"/>
    <property type="match status" value="2"/>
</dbReference>
<name>A0AAN7B9L2_9PEZI</name>
<keyword evidence="4" id="KW-0456">Lyase</keyword>
<dbReference type="GO" id="GO:0046872">
    <property type="term" value="F:metal ion binding"/>
    <property type="evidence" value="ECO:0007669"/>
    <property type="project" value="UniProtKB-KW"/>
</dbReference>
<dbReference type="InterPro" id="IPR006913">
    <property type="entry name" value="CENP-V/GFA"/>
</dbReference>
<evidence type="ECO:0000256" key="4">
    <source>
        <dbReference type="ARBA" id="ARBA00023239"/>
    </source>
</evidence>
<proteinExistence type="inferred from homology"/>
<dbReference type="EMBL" id="MU858075">
    <property type="protein sequence ID" value="KAK4215888.1"/>
    <property type="molecule type" value="Genomic_DNA"/>
</dbReference>
<reference evidence="6" key="1">
    <citation type="journal article" date="2023" name="Mol. Phylogenet. Evol.">
        <title>Genome-scale phylogeny and comparative genomics of the fungal order Sordariales.</title>
        <authorList>
            <person name="Hensen N."/>
            <person name="Bonometti L."/>
            <person name="Westerberg I."/>
            <person name="Brannstrom I.O."/>
            <person name="Guillou S."/>
            <person name="Cros-Aarteil S."/>
            <person name="Calhoun S."/>
            <person name="Haridas S."/>
            <person name="Kuo A."/>
            <person name="Mondo S."/>
            <person name="Pangilinan J."/>
            <person name="Riley R."/>
            <person name="LaButti K."/>
            <person name="Andreopoulos B."/>
            <person name="Lipzen A."/>
            <person name="Chen C."/>
            <person name="Yan M."/>
            <person name="Daum C."/>
            <person name="Ng V."/>
            <person name="Clum A."/>
            <person name="Steindorff A."/>
            <person name="Ohm R.A."/>
            <person name="Martin F."/>
            <person name="Silar P."/>
            <person name="Natvig D.O."/>
            <person name="Lalanne C."/>
            <person name="Gautier V."/>
            <person name="Ament-Velasquez S.L."/>
            <person name="Kruys A."/>
            <person name="Hutchinson M.I."/>
            <person name="Powell A.J."/>
            <person name="Barry K."/>
            <person name="Miller A.N."/>
            <person name="Grigoriev I.V."/>
            <person name="Debuchy R."/>
            <person name="Gladieux P."/>
            <person name="Hiltunen Thoren M."/>
            <person name="Johannesson H."/>
        </authorList>
    </citation>
    <scope>NUCLEOTIDE SEQUENCE</scope>
    <source>
        <strain evidence="6">PSN293</strain>
    </source>
</reference>
<dbReference type="PROSITE" id="PS51891">
    <property type="entry name" value="CENP_V_GFA"/>
    <property type="match status" value="1"/>
</dbReference>
<feature type="domain" description="CENP-V/GFA" evidence="5">
    <location>
        <begin position="11"/>
        <end position="161"/>
    </location>
</feature>
<evidence type="ECO:0000259" key="5">
    <source>
        <dbReference type="PROSITE" id="PS51891"/>
    </source>
</evidence>
<dbReference type="PANTHER" id="PTHR33337">
    <property type="entry name" value="GFA DOMAIN-CONTAINING PROTEIN"/>
    <property type="match status" value="1"/>
</dbReference>
<protein>
    <recommendedName>
        <fullName evidence="5">CENP-V/GFA domain-containing protein</fullName>
    </recommendedName>
</protein>
<comment type="caution">
    <text evidence="6">The sequence shown here is derived from an EMBL/GenBank/DDBJ whole genome shotgun (WGS) entry which is preliminary data.</text>
</comment>
<dbReference type="GO" id="GO:0016846">
    <property type="term" value="F:carbon-sulfur lyase activity"/>
    <property type="evidence" value="ECO:0007669"/>
    <property type="project" value="InterPro"/>
</dbReference>
<comment type="similarity">
    <text evidence="1">Belongs to the Gfa family.</text>
</comment>
<dbReference type="Gene3D" id="3.90.1590.10">
    <property type="entry name" value="glutathione-dependent formaldehyde- activating enzyme (gfa)"/>
    <property type="match status" value="2"/>
</dbReference>
<gene>
    <name evidence="6" type="ORF">QBC37DRAFT_418434</name>
</gene>
<accession>A0AAN7B9L2</accession>
<evidence type="ECO:0000256" key="3">
    <source>
        <dbReference type="ARBA" id="ARBA00022833"/>
    </source>
</evidence>
<dbReference type="Pfam" id="PF04828">
    <property type="entry name" value="GFA"/>
    <property type="match status" value="1"/>
</dbReference>
<dbReference type="InterPro" id="IPR011057">
    <property type="entry name" value="Mss4-like_sf"/>
</dbReference>
<keyword evidence="7" id="KW-1185">Reference proteome</keyword>
<dbReference type="Proteomes" id="UP001301769">
    <property type="component" value="Unassembled WGS sequence"/>
</dbReference>
<dbReference type="AlphaFoldDB" id="A0AAN7B9L2"/>
<dbReference type="PANTHER" id="PTHR33337:SF32">
    <property type="entry name" value="DUF636 DOMAIN PROTEIN (AFU_ORTHOLOGUE AFUA_7G04120)"/>
    <property type="match status" value="1"/>
</dbReference>
<keyword evidence="2" id="KW-0479">Metal-binding</keyword>
<reference evidence="6" key="2">
    <citation type="submission" date="2023-05" db="EMBL/GenBank/DDBJ databases">
        <authorList>
            <consortium name="Lawrence Berkeley National Laboratory"/>
            <person name="Steindorff A."/>
            <person name="Hensen N."/>
            <person name="Bonometti L."/>
            <person name="Westerberg I."/>
            <person name="Brannstrom I.O."/>
            <person name="Guillou S."/>
            <person name="Cros-Aarteil S."/>
            <person name="Calhoun S."/>
            <person name="Haridas S."/>
            <person name="Kuo A."/>
            <person name="Mondo S."/>
            <person name="Pangilinan J."/>
            <person name="Riley R."/>
            <person name="Labutti K."/>
            <person name="Andreopoulos B."/>
            <person name="Lipzen A."/>
            <person name="Chen C."/>
            <person name="Yanf M."/>
            <person name="Daum C."/>
            <person name="Ng V."/>
            <person name="Clum A."/>
            <person name="Ohm R."/>
            <person name="Martin F."/>
            <person name="Silar P."/>
            <person name="Natvig D."/>
            <person name="Lalanne C."/>
            <person name="Gautier V."/>
            <person name="Ament-Velasquez S.L."/>
            <person name="Kruys A."/>
            <person name="Hutchinson M.I."/>
            <person name="Powell A.J."/>
            <person name="Barry K."/>
            <person name="Miller A.N."/>
            <person name="Grigoriev I.V."/>
            <person name="Debuchy R."/>
            <person name="Gladieux P."/>
            <person name="Thoren M.H."/>
            <person name="Johannesson H."/>
        </authorList>
    </citation>
    <scope>NUCLEOTIDE SEQUENCE</scope>
    <source>
        <strain evidence="6">PSN293</strain>
    </source>
</reference>
<sequence>MTMATLSTCATCAISCHCGAHQQTVEPRISHVDGAKSLDISVCHCYACRHVSGQMFASWVGIEAPGGDFSMRLQNLDEYTVGQFTGLVREEDKTEVTYYFCRTCGCHVLRSLARRHYYEKGLHHYATWQVATGVMVREPASRRPGFEGSPGINVPGGIKWRHVKANETKDGGLCTFLSNAAGHSIDGDAPRTTNLKPYTIPNTLQILSTDKDELKATCHCGNITLGIRRPYNPEYDEFSTVGPRSNFPDLMYPYKSTPESVISNPDNVKWWLTSQGPSTGGLPTRYLAGTCACRSCRLTSGFEIQSWAFIPRENIRISVPLVFRNATGADGEEAAKQPLRSYESSPGVIREFCPGCGATVFWHDKSRPDLIDVSVGLFRFPGDSDDNPQTRAEVAGSGDGARHESWLDWWTDRVSFAEDAALDRAGFCSLMGKELVGELEKGLKEVGGKSQALADEEEGSDT</sequence>
<keyword evidence="3" id="KW-0862">Zinc</keyword>
<evidence type="ECO:0000313" key="7">
    <source>
        <dbReference type="Proteomes" id="UP001301769"/>
    </source>
</evidence>
<evidence type="ECO:0000313" key="6">
    <source>
        <dbReference type="EMBL" id="KAK4215888.1"/>
    </source>
</evidence>
<evidence type="ECO:0000256" key="2">
    <source>
        <dbReference type="ARBA" id="ARBA00022723"/>
    </source>
</evidence>
<organism evidence="6 7">
    <name type="scientific">Rhypophila decipiens</name>
    <dbReference type="NCBI Taxonomy" id="261697"/>
    <lineage>
        <taxon>Eukaryota</taxon>
        <taxon>Fungi</taxon>
        <taxon>Dikarya</taxon>
        <taxon>Ascomycota</taxon>
        <taxon>Pezizomycotina</taxon>
        <taxon>Sordariomycetes</taxon>
        <taxon>Sordariomycetidae</taxon>
        <taxon>Sordariales</taxon>
        <taxon>Naviculisporaceae</taxon>
        <taxon>Rhypophila</taxon>
    </lineage>
</organism>
<evidence type="ECO:0000256" key="1">
    <source>
        <dbReference type="ARBA" id="ARBA00005495"/>
    </source>
</evidence>